<organism evidence="10 11">
    <name type="scientific">Alteromonas gilva</name>
    <dbReference type="NCBI Taxonomy" id="2987522"/>
    <lineage>
        <taxon>Bacteria</taxon>
        <taxon>Pseudomonadati</taxon>
        <taxon>Pseudomonadota</taxon>
        <taxon>Gammaproteobacteria</taxon>
        <taxon>Alteromonadales</taxon>
        <taxon>Alteromonadaceae</taxon>
        <taxon>Alteromonas/Salinimonas group</taxon>
        <taxon>Alteromonas</taxon>
    </lineage>
</organism>
<dbReference type="PROSITE" id="PS51257">
    <property type="entry name" value="PROKAR_LIPOPROTEIN"/>
    <property type="match status" value="1"/>
</dbReference>
<evidence type="ECO:0000313" key="10">
    <source>
        <dbReference type="EMBL" id="MDC8829654.1"/>
    </source>
</evidence>
<dbReference type="Gene3D" id="3.20.20.80">
    <property type="entry name" value="Glycosidases"/>
    <property type="match status" value="1"/>
</dbReference>
<dbReference type="InterPro" id="IPR001547">
    <property type="entry name" value="Glyco_hydro_5"/>
</dbReference>
<keyword evidence="4" id="KW-0119">Carbohydrate metabolism</keyword>
<evidence type="ECO:0000256" key="7">
    <source>
        <dbReference type="RuleBase" id="RU361153"/>
    </source>
</evidence>
<evidence type="ECO:0000313" key="11">
    <source>
        <dbReference type="Proteomes" id="UP001218788"/>
    </source>
</evidence>
<evidence type="ECO:0000256" key="4">
    <source>
        <dbReference type="ARBA" id="ARBA00023277"/>
    </source>
</evidence>
<dbReference type="PANTHER" id="PTHR31297">
    <property type="entry name" value="GLUCAN ENDO-1,6-BETA-GLUCOSIDASE B"/>
    <property type="match status" value="1"/>
</dbReference>
<keyword evidence="2 7" id="KW-0378">Hydrolase</keyword>
<comment type="caution">
    <text evidence="10">The sequence shown here is derived from an EMBL/GenBank/DDBJ whole genome shotgun (WGS) entry which is preliminary data.</text>
</comment>
<evidence type="ECO:0000256" key="1">
    <source>
        <dbReference type="ARBA" id="ARBA00005641"/>
    </source>
</evidence>
<dbReference type="InterPro" id="IPR050386">
    <property type="entry name" value="Glycosyl_hydrolase_5"/>
</dbReference>
<accession>A0ABT5KY03</accession>
<proteinExistence type="inferred from homology"/>
<reference evidence="10 11" key="1">
    <citation type="submission" date="2022-10" db="EMBL/GenBank/DDBJ databases">
        <title>Alteromonas sp. chi3 Genome sequencing.</title>
        <authorList>
            <person name="Park S."/>
        </authorList>
    </citation>
    <scope>NUCLEOTIDE SEQUENCE [LARGE SCALE GENOMIC DNA]</scope>
    <source>
        <strain evidence="11">chi3</strain>
    </source>
</reference>
<dbReference type="InterPro" id="IPR017853">
    <property type="entry name" value="GH"/>
</dbReference>
<keyword evidence="3" id="KW-0136">Cellulose degradation</keyword>
<keyword evidence="11" id="KW-1185">Reference proteome</keyword>
<comment type="similarity">
    <text evidence="1 7">Belongs to the glycosyl hydrolase 5 (cellulase A) family.</text>
</comment>
<evidence type="ECO:0000256" key="5">
    <source>
        <dbReference type="ARBA" id="ARBA00023295"/>
    </source>
</evidence>
<feature type="chain" id="PRO_5046586755" evidence="8">
    <location>
        <begin position="24"/>
        <end position="410"/>
    </location>
</feature>
<dbReference type="EMBL" id="JAQQXP010000001">
    <property type="protein sequence ID" value="MDC8829654.1"/>
    <property type="molecule type" value="Genomic_DNA"/>
</dbReference>
<keyword evidence="5 7" id="KW-0326">Glycosidase</keyword>
<evidence type="ECO:0000256" key="6">
    <source>
        <dbReference type="ARBA" id="ARBA00023326"/>
    </source>
</evidence>
<evidence type="ECO:0000259" key="9">
    <source>
        <dbReference type="Pfam" id="PF00150"/>
    </source>
</evidence>
<keyword evidence="8" id="KW-0732">Signal</keyword>
<evidence type="ECO:0000256" key="8">
    <source>
        <dbReference type="SAM" id="SignalP"/>
    </source>
</evidence>
<dbReference type="Pfam" id="PF00150">
    <property type="entry name" value="Cellulase"/>
    <property type="match status" value="1"/>
</dbReference>
<dbReference type="RefSeq" id="WP_273638147.1">
    <property type="nucleotide sequence ID" value="NZ_JAQQXP010000001.1"/>
</dbReference>
<name>A0ABT5KY03_9ALTE</name>
<dbReference type="SUPFAM" id="SSF51445">
    <property type="entry name" value="(Trans)glycosidases"/>
    <property type="match status" value="1"/>
</dbReference>
<evidence type="ECO:0000256" key="2">
    <source>
        <dbReference type="ARBA" id="ARBA00022801"/>
    </source>
</evidence>
<dbReference type="PANTHER" id="PTHR31297:SF41">
    <property type="entry name" value="ENDOGLUCANASE, PUTATIVE (AFU_ORTHOLOGUE AFUA_5G01830)-RELATED"/>
    <property type="match status" value="1"/>
</dbReference>
<protein>
    <submittedName>
        <fullName evidence="10">Glycoside hydrolase family 5 protein</fullName>
    </submittedName>
</protein>
<dbReference type="GO" id="GO:0016787">
    <property type="term" value="F:hydrolase activity"/>
    <property type="evidence" value="ECO:0007669"/>
    <property type="project" value="UniProtKB-KW"/>
</dbReference>
<keyword evidence="6" id="KW-0624">Polysaccharide degradation</keyword>
<feature type="domain" description="Glycoside hydrolase family 5" evidence="9">
    <location>
        <begin position="73"/>
        <end position="379"/>
    </location>
</feature>
<evidence type="ECO:0000256" key="3">
    <source>
        <dbReference type="ARBA" id="ARBA00023001"/>
    </source>
</evidence>
<feature type="signal peptide" evidence="8">
    <location>
        <begin position="1"/>
        <end position="23"/>
    </location>
</feature>
<gene>
    <name evidence="10" type="ORF">OIK42_02650</name>
</gene>
<sequence length="410" mass="46030">MRRIYALNGLLIMMLLVTGCVGKGDIASTATANTDSATLYPDYNTQPVAPDPAGMPSTAMQLAASMRLGWNVGNTMEASGGETAWGNPEVSRELIQLVKESGFKAIRLPVAWDQYASQRTAEINSAWLARVKEVVQTIVDADLYVIVNIHWDGGWLENNITPEKHDKVNARQKAYWQQIATALRDFDEHVIFASANEPHVENAAQQAVLLSYHQTFVDTVRATGGKNAYRVLAVQGPKTDIELTHQLWQNMPHDSVDDRLMMEVHYYTPYQFALMEKDEDWGKQFFYWGKDYHSSTNPERNATWGEEATVDQFFGLMKRQFVDNNIPVILGEFCATRRTGQLDGKQLERHLASRAYFHRYVTQQALANGMVPFYWDNGGTGQFACGLFDRDALAVVDKTTIDALMAGADL</sequence>
<dbReference type="Proteomes" id="UP001218788">
    <property type="component" value="Unassembled WGS sequence"/>
</dbReference>